<dbReference type="STRING" id="1798480.A2851_01950"/>
<dbReference type="Pfam" id="PF02450">
    <property type="entry name" value="LCAT"/>
    <property type="match status" value="1"/>
</dbReference>
<dbReference type="InterPro" id="IPR029058">
    <property type="entry name" value="AB_hydrolase_fold"/>
</dbReference>
<dbReference type="InterPro" id="IPR003386">
    <property type="entry name" value="LACT/PDAT_acylTrfase"/>
</dbReference>
<organism evidence="2 3">
    <name type="scientific">Candidatus Kaiserbacteria bacterium RIFCSPHIGHO2_01_FULL_53_29</name>
    <dbReference type="NCBI Taxonomy" id="1798480"/>
    <lineage>
        <taxon>Bacteria</taxon>
        <taxon>Candidatus Kaiseribacteriota</taxon>
    </lineage>
</organism>
<dbReference type="Gene3D" id="3.40.50.1820">
    <property type="entry name" value="alpha/beta hydrolase"/>
    <property type="match status" value="1"/>
</dbReference>
<name>A0A1F6CX36_9BACT</name>
<dbReference type="EMBL" id="MFKT01000009">
    <property type="protein sequence ID" value="OGG53630.1"/>
    <property type="molecule type" value="Genomic_DNA"/>
</dbReference>
<proteinExistence type="predicted"/>
<dbReference type="AlphaFoldDB" id="A0A1F6CX36"/>
<evidence type="ECO:0000256" key="1">
    <source>
        <dbReference type="SAM" id="SignalP"/>
    </source>
</evidence>
<dbReference type="SUPFAM" id="SSF53474">
    <property type="entry name" value="alpha/beta-Hydrolases"/>
    <property type="match status" value="1"/>
</dbReference>
<accession>A0A1F6CX36</accession>
<dbReference type="Proteomes" id="UP000176863">
    <property type="component" value="Unassembled WGS sequence"/>
</dbReference>
<reference evidence="2 3" key="1">
    <citation type="journal article" date="2016" name="Nat. Commun.">
        <title>Thousands of microbial genomes shed light on interconnected biogeochemical processes in an aquifer system.</title>
        <authorList>
            <person name="Anantharaman K."/>
            <person name="Brown C.T."/>
            <person name="Hug L.A."/>
            <person name="Sharon I."/>
            <person name="Castelle C.J."/>
            <person name="Probst A.J."/>
            <person name="Thomas B.C."/>
            <person name="Singh A."/>
            <person name="Wilkins M.J."/>
            <person name="Karaoz U."/>
            <person name="Brodie E.L."/>
            <person name="Williams K.H."/>
            <person name="Hubbard S.S."/>
            <person name="Banfield J.F."/>
        </authorList>
    </citation>
    <scope>NUCLEOTIDE SEQUENCE [LARGE SCALE GENOMIC DNA]</scope>
</reference>
<keyword evidence="1" id="KW-0732">Signal</keyword>
<gene>
    <name evidence="2" type="ORF">A2851_01950</name>
</gene>
<feature type="chain" id="PRO_5009523679" evidence="1">
    <location>
        <begin position="34"/>
        <end position="887"/>
    </location>
</feature>
<protein>
    <submittedName>
        <fullName evidence="2">Uncharacterized protein</fullName>
    </submittedName>
</protein>
<dbReference type="PANTHER" id="PTHR11440">
    <property type="entry name" value="LECITHIN-CHOLESTEROL ACYLTRANSFERASE-RELATED"/>
    <property type="match status" value="1"/>
</dbReference>
<comment type="caution">
    <text evidence="2">The sequence shown here is derived from an EMBL/GenBank/DDBJ whole genome shotgun (WGS) entry which is preliminary data.</text>
</comment>
<evidence type="ECO:0000313" key="3">
    <source>
        <dbReference type="Proteomes" id="UP000176863"/>
    </source>
</evidence>
<dbReference type="GO" id="GO:0008374">
    <property type="term" value="F:O-acyltransferase activity"/>
    <property type="evidence" value="ECO:0007669"/>
    <property type="project" value="InterPro"/>
</dbReference>
<feature type="signal peptide" evidence="1">
    <location>
        <begin position="1"/>
        <end position="33"/>
    </location>
</feature>
<evidence type="ECO:0000313" key="2">
    <source>
        <dbReference type="EMBL" id="OGG53630.1"/>
    </source>
</evidence>
<dbReference type="GO" id="GO:0006629">
    <property type="term" value="P:lipid metabolic process"/>
    <property type="evidence" value="ECO:0007669"/>
    <property type="project" value="InterPro"/>
</dbReference>
<sequence length="887" mass="96769">MSARTVSNRFYYVFLVALTAGVLLCALPSFAFASSQLVWGTVVEDDNTGEIISDDRIYMEDDGTYPVALNISKDVYVARIEGSASFDVSGILFRIPDPQSPRELIGAIGGFFGENTLTWEVPGVYELDVYNVPPPVQVNRGLYQRFLQFVLGDTVYAQSAEDYVETIRFTVTDESAVVGFSSVLFLPGIKGSILRSGSDTLWPPTAWSNDVPQLALNEAGESVNDVQVNGILDTFYGSPIYSPFSNFMDALVSEGLIEEWLPLAYDWRHSPEKVIDDGIKTSSGMVDVLEKIEQLATNSRSGKVTIVAHSMGGLLGKAIIKRLQQEGKDNLIDAFVMVGSPQLGTPQAISAILHGDGEGIASGFIVQPAAARTISQNMPSAYSLLPSPAYFSAVTDPVITFADVGFTQNWRNFWGNLINTYSPFVEFMTGQGVTRTSPPENFLHIPEVVRTDLMGGAADFHAMYDTYAFPEHIRVVQVAGWGRPTVKAVEYRTSHFLQSYGTLFTREGDSTVVYPSAISSVADETYFFNLDLYREPGNKQAQHRDLLSTSPIRSLIESVISGENILQTNFVLGAKPQVVDLDDELIVSTYSPVILGAYDEFGNLTGIDPNQDLSAEILTILGNIPGSSFIYTSETQHIFLPKTGTYTFVYQGVGSGSTTVTIEDFIADATTPVASFSDIPTTENTNATFEVVSTAPEETTIEVDVNGDNQIDRTISPDGTEPSLSELLVLIKEKILTLDIKDKLKQDLLKKVVGLEKKIEVKKQKNAKVLAKFKKKVSNQEVKGKITTADANEIVALVELLGAQSDSVALNADVLVQLKTKIISLNIKASLKNNLLKRVDRLENKQALTAALANLTTMISKKATNGKITDTDAQMLINILAQIENAL</sequence>